<proteinExistence type="predicted"/>
<dbReference type="EMBL" id="JBFCZG010000004">
    <property type="protein sequence ID" value="KAL3423627.1"/>
    <property type="molecule type" value="Genomic_DNA"/>
</dbReference>
<dbReference type="InterPro" id="IPR012677">
    <property type="entry name" value="Nucleotide-bd_a/b_plait_sf"/>
</dbReference>
<dbReference type="PROSITE" id="PS50102">
    <property type="entry name" value="RRM"/>
    <property type="match status" value="1"/>
</dbReference>
<feature type="region of interest" description="Disordered" evidence="2">
    <location>
        <begin position="337"/>
        <end position="379"/>
    </location>
</feature>
<feature type="compositionally biased region" description="Polar residues" evidence="2">
    <location>
        <begin position="341"/>
        <end position="356"/>
    </location>
</feature>
<evidence type="ECO:0000256" key="2">
    <source>
        <dbReference type="SAM" id="MobiDB-lite"/>
    </source>
</evidence>
<dbReference type="PANTHER" id="PTHR32343">
    <property type="entry name" value="SERINE/ARGININE-RICH SPLICING FACTOR"/>
    <property type="match status" value="1"/>
</dbReference>
<gene>
    <name evidence="4" type="ORF">PVAG01_05374</name>
</gene>
<evidence type="ECO:0000313" key="4">
    <source>
        <dbReference type="EMBL" id="KAL3423627.1"/>
    </source>
</evidence>
<protein>
    <submittedName>
        <fullName evidence="4">Actin cytoskeleton protein vip1</fullName>
    </submittedName>
</protein>
<evidence type="ECO:0000259" key="3">
    <source>
        <dbReference type="PROSITE" id="PS50102"/>
    </source>
</evidence>
<keyword evidence="5" id="KW-1185">Reference proteome</keyword>
<dbReference type="SUPFAM" id="SSF54928">
    <property type="entry name" value="RNA-binding domain, RBD"/>
    <property type="match status" value="1"/>
</dbReference>
<comment type="caution">
    <text evidence="4">The sequence shown here is derived from an EMBL/GenBank/DDBJ whole genome shotgun (WGS) entry which is preliminary data.</text>
</comment>
<dbReference type="SMART" id="SM00360">
    <property type="entry name" value="RRM"/>
    <property type="match status" value="1"/>
</dbReference>
<dbReference type="Proteomes" id="UP001629113">
    <property type="component" value="Unassembled WGS sequence"/>
</dbReference>
<dbReference type="InterPro" id="IPR000504">
    <property type="entry name" value="RRM_dom"/>
</dbReference>
<evidence type="ECO:0000313" key="5">
    <source>
        <dbReference type="Proteomes" id="UP001629113"/>
    </source>
</evidence>
<dbReference type="Gene3D" id="3.30.70.330">
    <property type="match status" value="1"/>
</dbReference>
<sequence length="436" mass="47287">MSANTVTVKNISAQTGEKEVKDFFSFCGKITDIKITSAGETQDATVTFEKETAAKTALLLDNTQLGSTHVKVTSATGSTDDDGTHFTTNTERDSDEITQEEKPRSRIIAEYLAHGYVVGDTAAQRAIDLDSKHGISTRFLTTLKNIDAKYHPTDKAKAVDQSYGVTTKANNLLSGFTSYYEKAAGTPTGQKLVNFYTQTSRQVQDIHTEARRLADLKKQEQGGSNTLSLPTWGLQPAIAVDLRRLALARKANAPAHRAPSQMSRPSRDLTRPPVTAKDLQPTALARMASVLVAPVPSRTQRPFLDQTRLLAIVADLLPTALVRLESVLAIPAQRPRPKSFQDLTKPSASVPETTRTVLVMPVHAPAMDAPSRATEPRDDPDKFSYNHVFILQRLLLTLDFASSATSAPAATSAVGNDSVIDSTKVAPLNDEKTTYA</sequence>
<organism evidence="4 5">
    <name type="scientific">Phlyctema vagabunda</name>
    <dbReference type="NCBI Taxonomy" id="108571"/>
    <lineage>
        <taxon>Eukaryota</taxon>
        <taxon>Fungi</taxon>
        <taxon>Dikarya</taxon>
        <taxon>Ascomycota</taxon>
        <taxon>Pezizomycotina</taxon>
        <taxon>Leotiomycetes</taxon>
        <taxon>Helotiales</taxon>
        <taxon>Dermateaceae</taxon>
        <taxon>Phlyctema</taxon>
    </lineage>
</organism>
<evidence type="ECO:0000256" key="1">
    <source>
        <dbReference type="PROSITE-ProRule" id="PRU00176"/>
    </source>
</evidence>
<dbReference type="PANTHER" id="PTHR32343:SF10">
    <property type="entry name" value="RNA-BINDING REGION RNP-1 DOMAIN-CONTAINING PROTEIN"/>
    <property type="match status" value="1"/>
</dbReference>
<name>A0ABR4PJU9_9HELO</name>
<feature type="region of interest" description="Disordered" evidence="2">
    <location>
        <begin position="73"/>
        <end position="102"/>
    </location>
</feature>
<feature type="domain" description="RRM" evidence="3">
    <location>
        <begin position="4"/>
        <end position="77"/>
    </location>
</feature>
<reference evidence="4 5" key="1">
    <citation type="submission" date="2024-06" db="EMBL/GenBank/DDBJ databases">
        <title>Complete genome of Phlyctema vagabunda strain 19-DSS-EL-015.</title>
        <authorList>
            <person name="Fiorenzani C."/>
        </authorList>
    </citation>
    <scope>NUCLEOTIDE SEQUENCE [LARGE SCALE GENOMIC DNA]</scope>
    <source>
        <strain evidence="4 5">19-DSS-EL-015</strain>
    </source>
</reference>
<keyword evidence="1" id="KW-0694">RNA-binding</keyword>
<feature type="region of interest" description="Disordered" evidence="2">
    <location>
        <begin position="250"/>
        <end position="274"/>
    </location>
</feature>
<accession>A0ABR4PJU9</accession>
<dbReference type="InterPro" id="IPR035979">
    <property type="entry name" value="RBD_domain_sf"/>
</dbReference>
<dbReference type="Pfam" id="PF00076">
    <property type="entry name" value="RRM_1"/>
    <property type="match status" value="1"/>
</dbReference>